<dbReference type="Pfam" id="PF05105">
    <property type="entry name" value="Phage_holin_4_1"/>
    <property type="match status" value="1"/>
</dbReference>
<keyword evidence="4 5" id="KW-0472">Membrane</keyword>
<evidence type="ECO:0000256" key="4">
    <source>
        <dbReference type="ARBA" id="ARBA00023136"/>
    </source>
</evidence>
<dbReference type="EMBL" id="CACRUA010000062">
    <property type="protein sequence ID" value="VYU77262.1"/>
    <property type="molecule type" value="Genomic_DNA"/>
</dbReference>
<dbReference type="NCBIfam" id="TIGR01593">
    <property type="entry name" value="holin_tox_secr"/>
    <property type="match status" value="1"/>
</dbReference>
<name>A0A6N3HKS2_CLOSY</name>
<evidence type="ECO:0000256" key="3">
    <source>
        <dbReference type="ARBA" id="ARBA00022989"/>
    </source>
</evidence>
<protein>
    <submittedName>
        <fullName evidence="6">Holin family protein</fullName>
    </submittedName>
</protein>
<dbReference type="RefSeq" id="WP_021642176.1">
    <property type="nucleotide sequence ID" value="NZ_CACRUA010000062.1"/>
</dbReference>
<gene>
    <name evidence="6" type="ORF">CSLFYP84_03953</name>
</gene>
<evidence type="ECO:0000256" key="5">
    <source>
        <dbReference type="SAM" id="Phobius"/>
    </source>
</evidence>
<feature type="transmembrane region" description="Helical" evidence="5">
    <location>
        <begin position="100"/>
        <end position="120"/>
    </location>
</feature>
<feature type="transmembrane region" description="Helical" evidence="5">
    <location>
        <begin position="27"/>
        <end position="48"/>
    </location>
</feature>
<sequence>MKKEYVIAIQGALAAAGAFLSDKLGILYPVLCVLMGMMVLDYITGMLASKTEAIDHPDDKRYGWSSKKGAKGIIKKVGYLCVIAVAMVVDYVIARVSGSLGIVMPTSAFFGLLVAVWYLLNELLSIVENAGRMGAAVPDWLLKYIAVLKDKIDSNDYGQGDSNQ</sequence>
<evidence type="ECO:0000256" key="1">
    <source>
        <dbReference type="ARBA" id="ARBA00004141"/>
    </source>
</evidence>
<accession>A0A6N3HKS2</accession>
<dbReference type="AlphaFoldDB" id="A0A6N3HKS2"/>
<keyword evidence="2 5" id="KW-0812">Transmembrane</keyword>
<proteinExistence type="predicted"/>
<reference evidence="6" key="1">
    <citation type="submission" date="2019-11" db="EMBL/GenBank/DDBJ databases">
        <authorList>
            <person name="Feng L."/>
        </authorList>
    </citation>
    <scope>NUCLEOTIDE SEQUENCE</scope>
    <source>
        <strain evidence="6">CsymbiosumLFYP84</strain>
    </source>
</reference>
<dbReference type="GO" id="GO:0016020">
    <property type="term" value="C:membrane"/>
    <property type="evidence" value="ECO:0007669"/>
    <property type="project" value="UniProtKB-SubCell"/>
</dbReference>
<evidence type="ECO:0000256" key="2">
    <source>
        <dbReference type="ARBA" id="ARBA00022692"/>
    </source>
</evidence>
<comment type="subcellular location">
    <subcellularLocation>
        <location evidence="1">Membrane</location>
        <topology evidence="1">Multi-pass membrane protein</topology>
    </subcellularLocation>
</comment>
<keyword evidence="3 5" id="KW-1133">Transmembrane helix</keyword>
<dbReference type="InterPro" id="IPR006480">
    <property type="entry name" value="Phage_holin_4_1"/>
</dbReference>
<feature type="transmembrane region" description="Helical" evidence="5">
    <location>
        <begin position="77"/>
        <end position="94"/>
    </location>
</feature>
<organism evidence="6">
    <name type="scientific">Clostridium symbiosum</name>
    <name type="common">Bacteroides symbiosus</name>
    <dbReference type="NCBI Taxonomy" id="1512"/>
    <lineage>
        <taxon>Bacteria</taxon>
        <taxon>Bacillati</taxon>
        <taxon>Bacillota</taxon>
        <taxon>Clostridia</taxon>
        <taxon>Lachnospirales</taxon>
        <taxon>Lachnospiraceae</taxon>
        <taxon>Otoolea</taxon>
    </lineage>
</organism>
<evidence type="ECO:0000313" key="6">
    <source>
        <dbReference type="EMBL" id="VYU77262.1"/>
    </source>
</evidence>